<evidence type="ECO:0000259" key="1">
    <source>
        <dbReference type="Pfam" id="PF05618"/>
    </source>
</evidence>
<evidence type="ECO:0000313" key="3">
    <source>
        <dbReference type="Proteomes" id="UP000199626"/>
    </source>
</evidence>
<dbReference type="PANTHER" id="PTHR38037">
    <property type="entry name" value="ZN_PROTEASE DOMAIN-CONTAINING PROTEIN"/>
    <property type="match status" value="1"/>
</dbReference>
<dbReference type="OrthoDB" id="9782977at2"/>
<organism evidence="2 3">
    <name type="scientific">Pseudidiomarina indica</name>
    <dbReference type="NCBI Taxonomy" id="1159017"/>
    <lineage>
        <taxon>Bacteria</taxon>
        <taxon>Pseudomonadati</taxon>
        <taxon>Pseudomonadota</taxon>
        <taxon>Gammaproteobacteria</taxon>
        <taxon>Alteromonadales</taxon>
        <taxon>Idiomarinaceae</taxon>
        <taxon>Pseudidiomarina</taxon>
    </lineage>
</organism>
<proteinExistence type="predicted"/>
<dbReference type="Proteomes" id="UP000199626">
    <property type="component" value="Unassembled WGS sequence"/>
</dbReference>
<accession>A0A1G6BE29</accession>
<dbReference type="Gene3D" id="2.40.70.10">
    <property type="entry name" value="Acid Proteases"/>
    <property type="match status" value="1"/>
</dbReference>
<keyword evidence="3" id="KW-1185">Reference proteome</keyword>
<dbReference type="AlphaFoldDB" id="A0A1G6BE29"/>
<feature type="domain" description="Retropepsin-like aspartic endopeptidase" evidence="1">
    <location>
        <begin position="4"/>
        <end position="135"/>
    </location>
</feature>
<sequence>MQTLGWREWGALPELGIQAIKMKVDTGARTSCLHAFKLEPFEKNGEAWLRIWLHPEQDSLREQVCEAKIHDQRKVTDSGGHSELRYVILSTLVLGDFSQPIELTLTNRDTMKFRMLLGRQAMRQHFIVDPDKSYLLGQPGAIA</sequence>
<name>A0A1G6BE29_9GAMM</name>
<dbReference type="Pfam" id="PF05618">
    <property type="entry name" value="Zn_protease"/>
    <property type="match status" value="1"/>
</dbReference>
<dbReference type="RefSeq" id="WP_092592124.1">
    <property type="nucleotide sequence ID" value="NZ_FMXN01000003.1"/>
</dbReference>
<reference evidence="3" key="1">
    <citation type="submission" date="2016-10" db="EMBL/GenBank/DDBJ databases">
        <authorList>
            <person name="Varghese N."/>
            <person name="Submissions S."/>
        </authorList>
    </citation>
    <scope>NUCLEOTIDE SEQUENCE [LARGE SCALE GENOMIC DNA]</scope>
    <source>
        <strain evidence="3">CGMCC 1.10824</strain>
    </source>
</reference>
<protein>
    <submittedName>
        <fullName evidence="2">Uncharacterized conserved protein</fullName>
    </submittedName>
</protein>
<dbReference type="SUPFAM" id="SSF50630">
    <property type="entry name" value="Acid proteases"/>
    <property type="match status" value="1"/>
</dbReference>
<dbReference type="InterPro" id="IPR021109">
    <property type="entry name" value="Peptidase_aspartic_dom_sf"/>
</dbReference>
<dbReference type="InterPro" id="IPR008503">
    <property type="entry name" value="Asp_endopeptidase"/>
</dbReference>
<gene>
    <name evidence="2" type="ORF">SAMN02927930_00738</name>
</gene>
<dbReference type="STRING" id="1159017.SAMN02927930_00738"/>
<dbReference type="EMBL" id="FMXN01000003">
    <property type="protein sequence ID" value="SDB18883.1"/>
    <property type="molecule type" value="Genomic_DNA"/>
</dbReference>
<dbReference type="PANTHER" id="PTHR38037:SF1">
    <property type="entry name" value="ATP-DEPENDENT ZINC PROTEASE DOMAIN-CONTAINING PROTEIN-RELATED"/>
    <property type="match status" value="1"/>
</dbReference>
<evidence type="ECO:0000313" key="2">
    <source>
        <dbReference type="EMBL" id="SDB18883.1"/>
    </source>
</evidence>